<dbReference type="Pfam" id="PF13545">
    <property type="entry name" value="HTH_Crp_2"/>
    <property type="match status" value="1"/>
</dbReference>
<organism evidence="3 4">
    <name type="scientific">Azospirillum brasilense</name>
    <dbReference type="NCBI Taxonomy" id="192"/>
    <lineage>
        <taxon>Bacteria</taxon>
        <taxon>Pseudomonadati</taxon>
        <taxon>Pseudomonadota</taxon>
        <taxon>Alphaproteobacteria</taxon>
        <taxon>Rhodospirillales</taxon>
        <taxon>Azospirillaceae</taxon>
        <taxon>Azospirillum</taxon>
    </lineage>
</organism>
<dbReference type="GO" id="GO:0003677">
    <property type="term" value="F:DNA binding"/>
    <property type="evidence" value="ECO:0007669"/>
    <property type="project" value="InterPro"/>
</dbReference>
<name>A0A235H3Q3_AZOBR</name>
<evidence type="ECO:0000259" key="2">
    <source>
        <dbReference type="Pfam" id="PF13545"/>
    </source>
</evidence>
<dbReference type="GO" id="GO:0006355">
    <property type="term" value="P:regulation of DNA-templated transcription"/>
    <property type="evidence" value="ECO:0007669"/>
    <property type="project" value="InterPro"/>
</dbReference>
<protein>
    <submittedName>
        <fullName evidence="3">Helix-turn-helix domain-containing protein</fullName>
    </submittedName>
</protein>
<dbReference type="Gene3D" id="2.60.120.10">
    <property type="entry name" value="Jelly Rolls"/>
    <property type="match status" value="1"/>
</dbReference>
<proteinExistence type="predicted"/>
<reference evidence="3 4" key="1">
    <citation type="submission" date="2017-07" db="EMBL/GenBank/DDBJ databases">
        <title>Whole genome sequence of Azospirillum brasilense 2A1, a potential biofertilizer strain.</title>
        <authorList>
            <person name="Fontana C.A."/>
            <person name="Toffoli L.M."/>
            <person name="Salazar S.M."/>
            <person name="Puglisi E."/>
            <person name="Pedraza R."/>
            <person name="Bassi D."/>
            <person name="Cocconcelli P.S."/>
        </authorList>
    </citation>
    <scope>NUCLEOTIDE SEQUENCE [LARGE SCALE GENOMIC DNA]</scope>
    <source>
        <strain evidence="3 4">2A1</strain>
        <plasmid evidence="3">unnamed</plasmid>
    </source>
</reference>
<feature type="domain" description="HTH crp-type" evidence="2">
    <location>
        <begin position="39"/>
        <end position="89"/>
    </location>
</feature>
<comment type="caution">
    <text evidence="3">The sequence shown here is derived from an EMBL/GenBank/DDBJ whole genome shotgun (WGS) entry which is preliminary data.</text>
</comment>
<dbReference type="EMBL" id="NOWT01000078">
    <property type="protein sequence ID" value="OYD80097.1"/>
    <property type="molecule type" value="Genomic_DNA"/>
</dbReference>
<dbReference type="SUPFAM" id="SSF46785">
    <property type="entry name" value="Winged helix' DNA-binding domain"/>
    <property type="match status" value="1"/>
</dbReference>
<evidence type="ECO:0000313" key="4">
    <source>
        <dbReference type="Proteomes" id="UP000215367"/>
    </source>
</evidence>
<feature type="region of interest" description="Disordered" evidence="1">
    <location>
        <begin position="151"/>
        <end position="183"/>
    </location>
</feature>
<dbReference type="Proteomes" id="UP000215367">
    <property type="component" value="Unassembled WGS sequence"/>
</dbReference>
<geneLocation type="plasmid" evidence="3">
    <name>unnamed</name>
</geneLocation>
<dbReference type="InterPro" id="IPR036390">
    <property type="entry name" value="WH_DNA-bd_sf"/>
</dbReference>
<accession>A0A235H3Q3</accession>
<evidence type="ECO:0000313" key="3">
    <source>
        <dbReference type="EMBL" id="OYD80097.1"/>
    </source>
</evidence>
<gene>
    <name evidence="3" type="ORF">CHT98_33010</name>
</gene>
<keyword evidence="3" id="KW-0614">Plasmid</keyword>
<dbReference type="InterPro" id="IPR014710">
    <property type="entry name" value="RmlC-like_jellyroll"/>
</dbReference>
<dbReference type="InterPro" id="IPR012318">
    <property type="entry name" value="HTH_CRP"/>
</dbReference>
<dbReference type="AlphaFoldDB" id="A0A235H3Q3"/>
<sequence>MDKHELSPSRKQSGTWVQTERAAHEAWAALIGKSPAAARILHLLVARVSDKNAVVMSQKTMADLLGVSRDTIKRGIALLREDRWIAVRQIGDRGTVNAYVLNRNVVWSGPRDGIRYALFSANVVISDQEQPDRDQLDDQVTLRALPTLLPGERQLPAGDGLPPPSQPSFPGLEPDLPALEGDV</sequence>
<evidence type="ECO:0000256" key="1">
    <source>
        <dbReference type="SAM" id="MobiDB-lite"/>
    </source>
</evidence>